<dbReference type="AlphaFoldDB" id="A0A7H0HSG8"/>
<accession>A0A7H0HSG8</accession>
<keyword evidence="2" id="KW-1185">Reference proteome</keyword>
<organism evidence="1 2">
    <name type="scientific">Streptomyces genisteinicus</name>
    <dbReference type="NCBI Taxonomy" id="2768068"/>
    <lineage>
        <taxon>Bacteria</taxon>
        <taxon>Bacillati</taxon>
        <taxon>Actinomycetota</taxon>
        <taxon>Actinomycetes</taxon>
        <taxon>Kitasatosporales</taxon>
        <taxon>Streptomycetaceae</taxon>
        <taxon>Streptomyces</taxon>
    </lineage>
</organism>
<sequence>MRARTPNQALAELIAEARWTNGEVARAVNRVGAELGLALHYDDSAVCHWLTGTTPRKRVRPALVEAFSRRLSRPVTAREFGFEGEGGAALGDPDTVTGLVELGSVDMDPSRRAVLGSAGLYSVAALVPGFTDLVGRFASHRRNPHQRIGQGEVDAVVAMSERISEIDDMFGGRHARPMAAAFMVNTVAPYLKAEGPERVRKAMLSAAADHCYLTGYMAMDERADGLAQRYYTKALELAGGADDHLTYCTTLRGMSVQAVDLGHGAKALELADAAAAASPQAGPRMLAFLAGQQAHAAARTGDRVTALRRLHEAEAAMERAETRQTAFRSYDPAALKYHVGQVRYELGDVAGSVEALEESNRLREPVYRRIRAIREATLAERKLRLGRLEEACVDWHGMLDDYAHVRSGRCDDRYRAMVSAIRPHLRNRHARELYERALPLAPVA</sequence>
<protein>
    <submittedName>
        <fullName evidence="1">Tetratricopeptide repeat protein</fullName>
    </submittedName>
</protein>
<gene>
    <name evidence="1" type="ORF">IAG43_11445</name>
</gene>
<evidence type="ECO:0000313" key="1">
    <source>
        <dbReference type="EMBL" id="QNP63484.1"/>
    </source>
</evidence>
<dbReference type="RefSeq" id="WP_187740644.1">
    <property type="nucleotide sequence ID" value="NZ_CP060825.1"/>
</dbReference>
<evidence type="ECO:0000313" key="2">
    <source>
        <dbReference type="Proteomes" id="UP000516230"/>
    </source>
</evidence>
<proteinExistence type="predicted"/>
<dbReference type="KEGG" id="sgj:IAG43_11445"/>
<dbReference type="EMBL" id="CP060825">
    <property type="protein sequence ID" value="QNP63484.1"/>
    <property type="molecule type" value="Genomic_DNA"/>
</dbReference>
<name>A0A7H0HSG8_9ACTN</name>
<reference evidence="1 2" key="1">
    <citation type="submission" date="2020-08" db="EMBL/GenBank/DDBJ databases">
        <title>A novel species.</title>
        <authorList>
            <person name="Gao J."/>
        </authorList>
    </citation>
    <scope>NUCLEOTIDE SEQUENCE [LARGE SCALE GENOMIC DNA]</scope>
    <source>
        <strain evidence="1 2">CRPJ-33</strain>
    </source>
</reference>
<dbReference type="Proteomes" id="UP000516230">
    <property type="component" value="Chromosome"/>
</dbReference>